<dbReference type="AlphaFoldDB" id="A0A3N4JTR8"/>
<accession>A0A3N4JTR8</accession>
<reference evidence="1 2" key="1">
    <citation type="journal article" date="2018" name="Nat. Ecol. Evol.">
        <title>Pezizomycetes genomes reveal the molecular basis of ectomycorrhizal truffle lifestyle.</title>
        <authorList>
            <person name="Murat C."/>
            <person name="Payen T."/>
            <person name="Noel B."/>
            <person name="Kuo A."/>
            <person name="Morin E."/>
            <person name="Chen J."/>
            <person name="Kohler A."/>
            <person name="Krizsan K."/>
            <person name="Balestrini R."/>
            <person name="Da Silva C."/>
            <person name="Montanini B."/>
            <person name="Hainaut M."/>
            <person name="Levati E."/>
            <person name="Barry K.W."/>
            <person name="Belfiori B."/>
            <person name="Cichocki N."/>
            <person name="Clum A."/>
            <person name="Dockter R.B."/>
            <person name="Fauchery L."/>
            <person name="Guy J."/>
            <person name="Iotti M."/>
            <person name="Le Tacon F."/>
            <person name="Lindquist E.A."/>
            <person name="Lipzen A."/>
            <person name="Malagnac F."/>
            <person name="Mello A."/>
            <person name="Molinier V."/>
            <person name="Miyauchi S."/>
            <person name="Poulain J."/>
            <person name="Riccioni C."/>
            <person name="Rubini A."/>
            <person name="Sitrit Y."/>
            <person name="Splivallo R."/>
            <person name="Traeger S."/>
            <person name="Wang M."/>
            <person name="Zifcakova L."/>
            <person name="Wipf D."/>
            <person name="Zambonelli A."/>
            <person name="Paolocci F."/>
            <person name="Nowrousian M."/>
            <person name="Ottonello S."/>
            <person name="Baldrian P."/>
            <person name="Spatafora J.W."/>
            <person name="Henrissat B."/>
            <person name="Nagy L.G."/>
            <person name="Aury J.M."/>
            <person name="Wincker P."/>
            <person name="Grigoriev I.V."/>
            <person name="Bonfante P."/>
            <person name="Martin F.M."/>
        </authorList>
    </citation>
    <scope>NUCLEOTIDE SEQUENCE [LARGE SCALE GENOMIC DNA]</scope>
    <source>
        <strain evidence="1 2">120613-1</strain>
    </source>
</reference>
<dbReference type="Proteomes" id="UP000276215">
    <property type="component" value="Unassembled WGS sequence"/>
</dbReference>
<gene>
    <name evidence="1" type="ORF">L873DRAFT_633452</name>
</gene>
<dbReference type="EMBL" id="ML120372">
    <property type="protein sequence ID" value="RPB01577.1"/>
    <property type="molecule type" value="Genomic_DNA"/>
</dbReference>
<evidence type="ECO:0000313" key="2">
    <source>
        <dbReference type="Proteomes" id="UP000276215"/>
    </source>
</evidence>
<evidence type="ECO:0000313" key="1">
    <source>
        <dbReference type="EMBL" id="RPB01577.1"/>
    </source>
</evidence>
<protein>
    <submittedName>
        <fullName evidence="1">Uncharacterized protein</fullName>
    </submittedName>
</protein>
<keyword evidence="2" id="KW-1185">Reference proteome</keyword>
<proteinExistence type="predicted"/>
<organism evidence="1 2">
    <name type="scientific">Choiromyces venosus 120613-1</name>
    <dbReference type="NCBI Taxonomy" id="1336337"/>
    <lineage>
        <taxon>Eukaryota</taxon>
        <taxon>Fungi</taxon>
        <taxon>Dikarya</taxon>
        <taxon>Ascomycota</taxon>
        <taxon>Pezizomycotina</taxon>
        <taxon>Pezizomycetes</taxon>
        <taxon>Pezizales</taxon>
        <taxon>Tuberaceae</taxon>
        <taxon>Choiromyces</taxon>
    </lineage>
</organism>
<name>A0A3N4JTR8_9PEZI</name>
<sequence>MYPRTILLSENPNSKGYSKTIEKLIHKNLHLFLVTDFSYFWAKPNHMVCLPLRVPSYSRIWWVRVTVIVEGGQKKMKPTITNNHSHYAWIYSAFFKNQCYPAILL</sequence>